<evidence type="ECO:0000256" key="5">
    <source>
        <dbReference type="ARBA" id="ARBA00023136"/>
    </source>
</evidence>
<evidence type="ECO:0000313" key="7">
    <source>
        <dbReference type="EMBL" id="QFU76766.1"/>
    </source>
</evidence>
<proteinExistence type="predicted"/>
<dbReference type="EMBL" id="CP036422">
    <property type="protein sequence ID" value="QFU76766.1"/>
    <property type="molecule type" value="Genomic_DNA"/>
</dbReference>
<keyword evidence="3 6" id="KW-0812">Transmembrane</keyword>
<dbReference type="AlphaFoldDB" id="A0A5P9NMN5"/>
<dbReference type="RefSeq" id="WP_153239908.1">
    <property type="nucleotide sequence ID" value="NZ_CP036422.1"/>
</dbReference>
<dbReference type="OrthoDB" id="9762833at2"/>
<keyword evidence="5 6" id="KW-0472">Membrane</keyword>
<protein>
    <submittedName>
        <fullName evidence="7">Sodium-dependent transporter</fullName>
    </submittedName>
</protein>
<feature type="transmembrane region" description="Helical" evidence="6">
    <location>
        <begin position="179"/>
        <end position="199"/>
    </location>
</feature>
<evidence type="ECO:0000256" key="3">
    <source>
        <dbReference type="ARBA" id="ARBA00022692"/>
    </source>
</evidence>
<feature type="transmembrane region" description="Helical" evidence="6">
    <location>
        <begin position="312"/>
        <end position="336"/>
    </location>
</feature>
<comment type="subcellular location">
    <subcellularLocation>
        <location evidence="1">Membrane</location>
        <topology evidence="1">Multi-pass membrane protein</topology>
    </subcellularLocation>
</comment>
<reference evidence="7 8" key="1">
    <citation type="submission" date="2019-02" db="EMBL/GenBank/DDBJ databases">
        <authorList>
            <person name="Li S.-H."/>
        </authorList>
    </citation>
    <scope>NUCLEOTIDE SEQUENCE [LARGE SCALE GENOMIC DNA]</scope>
    <source>
        <strain evidence="7 8">IMCC14385</strain>
    </source>
</reference>
<dbReference type="PANTHER" id="PTHR42948:SF1">
    <property type="entry name" value="TRANSPORTER"/>
    <property type="match status" value="1"/>
</dbReference>
<dbReference type="NCBIfam" id="NF037979">
    <property type="entry name" value="Na_transp"/>
    <property type="match status" value="1"/>
</dbReference>
<dbReference type="Pfam" id="PF00209">
    <property type="entry name" value="SNF"/>
    <property type="match status" value="2"/>
</dbReference>
<dbReference type="SUPFAM" id="SSF161070">
    <property type="entry name" value="SNF-like"/>
    <property type="match status" value="1"/>
</dbReference>
<dbReference type="InterPro" id="IPR000175">
    <property type="entry name" value="Na/ntran_symport"/>
</dbReference>
<evidence type="ECO:0000256" key="4">
    <source>
        <dbReference type="ARBA" id="ARBA00022989"/>
    </source>
</evidence>
<feature type="transmembrane region" description="Helical" evidence="6">
    <location>
        <begin position="348"/>
        <end position="371"/>
    </location>
</feature>
<keyword evidence="4 6" id="KW-1133">Transmembrane helix</keyword>
<feature type="transmembrane region" description="Helical" evidence="6">
    <location>
        <begin position="154"/>
        <end position="172"/>
    </location>
</feature>
<keyword evidence="8" id="KW-1185">Reference proteome</keyword>
<organism evidence="7 8">
    <name type="scientific">Halioglobus maricola</name>
    <dbReference type="NCBI Taxonomy" id="2601894"/>
    <lineage>
        <taxon>Bacteria</taxon>
        <taxon>Pseudomonadati</taxon>
        <taxon>Pseudomonadota</taxon>
        <taxon>Gammaproteobacteria</taxon>
        <taxon>Cellvibrionales</taxon>
        <taxon>Halieaceae</taxon>
        <taxon>Halioglobus</taxon>
    </lineage>
</organism>
<evidence type="ECO:0000256" key="6">
    <source>
        <dbReference type="SAM" id="Phobius"/>
    </source>
</evidence>
<evidence type="ECO:0000256" key="1">
    <source>
        <dbReference type="ARBA" id="ARBA00004141"/>
    </source>
</evidence>
<feature type="transmembrane region" description="Helical" evidence="6">
    <location>
        <begin position="18"/>
        <end position="36"/>
    </location>
</feature>
<feature type="transmembrane region" description="Helical" evidence="6">
    <location>
        <begin position="391"/>
        <end position="409"/>
    </location>
</feature>
<feature type="transmembrane region" description="Helical" evidence="6">
    <location>
        <begin position="48"/>
        <end position="73"/>
    </location>
</feature>
<dbReference type="Proteomes" id="UP000326287">
    <property type="component" value="Chromosome"/>
</dbReference>
<dbReference type="InterPro" id="IPR047218">
    <property type="entry name" value="YocR/YhdH-like"/>
</dbReference>
<feature type="transmembrane region" description="Helical" evidence="6">
    <location>
        <begin position="223"/>
        <end position="247"/>
    </location>
</feature>
<sequence>MVAAVWGTSPGWHSRTTFVLALAAATIGMGSLWRFSWLMGTNGGGAFMLTYVASLLLLSVPIMVAEIVIGSHGRAGPPLALRRVADRNLISRRWMALGVLASVSGLLLAACLVVVAGWALAYIPLMLGNTFSDASAPMVADAFTALLADPSRQLLWQTLFVAVLLIVSAQGVRRGLGIFVWLAVPLLITLLAVLVRFNLDNGNLVLAREFLFSVKAVDFTREAVLAAVSHALLTFGLGLGVGMAYGAYTPRRIPVLRSILAVAIFNIAIALLAGLAVYPLILANNLVPNGGPGLLFISAPYAFGNIPHGEGFGVAFFLLTVITALAAGLALLEPAIGTLRQALRGQRWAAVLVCAGVVWLLAAAITSSLAGEGWFGNHNLLLVFDELATEILIPLVCLLTVLLVGWRLHPAVLREQLSRESDAMFSLWRGLLRYIAPLAIVALVLARLL</sequence>
<dbReference type="KEGG" id="halc:EY643_14495"/>
<keyword evidence="2" id="KW-0813">Transport</keyword>
<dbReference type="PANTHER" id="PTHR42948">
    <property type="entry name" value="TRANSPORTER"/>
    <property type="match status" value="1"/>
</dbReference>
<feature type="transmembrane region" description="Helical" evidence="6">
    <location>
        <begin position="259"/>
        <end position="281"/>
    </location>
</feature>
<gene>
    <name evidence="7" type="ORF">EY643_14495</name>
</gene>
<feature type="transmembrane region" description="Helical" evidence="6">
    <location>
        <begin position="94"/>
        <end position="123"/>
    </location>
</feature>
<dbReference type="PRINTS" id="PR00176">
    <property type="entry name" value="NANEUSMPORT"/>
</dbReference>
<accession>A0A5P9NMN5</accession>
<dbReference type="InterPro" id="IPR037272">
    <property type="entry name" value="SNS_sf"/>
</dbReference>
<dbReference type="CDD" id="cd10336">
    <property type="entry name" value="SLC6sbd_Tyt1-Like"/>
    <property type="match status" value="1"/>
</dbReference>
<evidence type="ECO:0000313" key="8">
    <source>
        <dbReference type="Proteomes" id="UP000326287"/>
    </source>
</evidence>
<feature type="transmembrane region" description="Helical" evidence="6">
    <location>
        <begin position="430"/>
        <end position="448"/>
    </location>
</feature>
<evidence type="ECO:0000256" key="2">
    <source>
        <dbReference type="ARBA" id="ARBA00022448"/>
    </source>
</evidence>
<dbReference type="GO" id="GO:0016020">
    <property type="term" value="C:membrane"/>
    <property type="evidence" value="ECO:0007669"/>
    <property type="project" value="UniProtKB-SubCell"/>
</dbReference>
<dbReference type="PROSITE" id="PS50267">
    <property type="entry name" value="NA_NEUROTRAN_SYMP_3"/>
    <property type="match status" value="1"/>
</dbReference>
<name>A0A5P9NMN5_9GAMM</name>